<dbReference type="RefSeq" id="WP_037040836.1">
    <property type="nucleotide sequence ID" value="NZ_BAAAUZ010000016.1"/>
</dbReference>
<reference evidence="7" key="2">
    <citation type="submission" date="2023-01" db="EMBL/GenBank/DDBJ databases">
        <authorList>
            <person name="Sun Q."/>
            <person name="Evtushenko L."/>
        </authorList>
    </citation>
    <scope>NUCLEOTIDE SEQUENCE</scope>
    <source>
        <strain evidence="7">VKM Ac-1069</strain>
    </source>
</reference>
<dbReference type="InterPro" id="IPR001123">
    <property type="entry name" value="LeuE-type"/>
</dbReference>
<dbReference type="GO" id="GO:0015171">
    <property type="term" value="F:amino acid transmembrane transporter activity"/>
    <property type="evidence" value="ECO:0007669"/>
    <property type="project" value="TreeGrafter"/>
</dbReference>
<evidence type="ECO:0000313" key="8">
    <source>
        <dbReference type="Proteomes" id="UP001143463"/>
    </source>
</evidence>
<comment type="subcellular location">
    <subcellularLocation>
        <location evidence="1">Cell membrane</location>
        <topology evidence="1">Multi-pass membrane protein</topology>
    </subcellularLocation>
</comment>
<keyword evidence="3 6" id="KW-0812">Transmembrane</keyword>
<feature type="transmembrane region" description="Helical" evidence="6">
    <location>
        <begin position="121"/>
        <end position="142"/>
    </location>
</feature>
<proteinExistence type="predicted"/>
<sequence>MTWGSYGAYLGIAVLLVLAPGPDTLVLLRNALAGGRRGGLLACAGILAGNLLQGSAAAFGLGVLVASSRPLFETLRWAGVVYLLFLAVQALRGAWRGDYAAFTELVEKRRGQGFRRFREGFLSNVTNPKVLVMYLSVLPQFLVPGVTTTADALLLAYTVGVLGAVWLLALVFVVHRVRAWLGRRRVRRTIDAVTGTALVGFGVALAAE</sequence>
<keyword evidence="8" id="KW-1185">Reference proteome</keyword>
<feature type="transmembrane region" description="Helical" evidence="6">
    <location>
        <begin position="77"/>
        <end position="95"/>
    </location>
</feature>
<organism evidence="7 8">
    <name type="scientific">Pseudonocardia halophobica</name>
    <dbReference type="NCBI Taxonomy" id="29401"/>
    <lineage>
        <taxon>Bacteria</taxon>
        <taxon>Bacillati</taxon>
        <taxon>Actinomycetota</taxon>
        <taxon>Actinomycetes</taxon>
        <taxon>Pseudonocardiales</taxon>
        <taxon>Pseudonocardiaceae</taxon>
        <taxon>Pseudonocardia</taxon>
    </lineage>
</organism>
<evidence type="ECO:0000256" key="3">
    <source>
        <dbReference type="ARBA" id="ARBA00022692"/>
    </source>
</evidence>
<keyword evidence="2" id="KW-1003">Cell membrane</keyword>
<comment type="caution">
    <text evidence="7">The sequence shown here is derived from an EMBL/GenBank/DDBJ whole genome shotgun (WGS) entry which is preliminary data.</text>
</comment>
<protein>
    <submittedName>
        <fullName evidence="7">Lysine transporter LysE</fullName>
    </submittedName>
</protein>
<evidence type="ECO:0000256" key="2">
    <source>
        <dbReference type="ARBA" id="ARBA00022475"/>
    </source>
</evidence>
<dbReference type="PANTHER" id="PTHR30086:SF20">
    <property type="entry name" value="ARGININE EXPORTER PROTEIN ARGO-RELATED"/>
    <property type="match status" value="1"/>
</dbReference>
<name>A0A9W6NVF1_9PSEU</name>
<evidence type="ECO:0000313" key="7">
    <source>
        <dbReference type="EMBL" id="GLL10451.1"/>
    </source>
</evidence>
<dbReference type="AlphaFoldDB" id="A0A9W6NVF1"/>
<reference evidence="7" key="1">
    <citation type="journal article" date="2014" name="Int. J. Syst. Evol. Microbiol.">
        <title>Complete genome sequence of Corynebacterium casei LMG S-19264T (=DSM 44701T), isolated from a smear-ripened cheese.</title>
        <authorList>
            <consortium name="US DOE Joint Genome Institute (JGI-PGF)"/>
            <person name="Walter F."/>
            <person name="Albersmeier A."/>
            <person name="Kalinowski J."/>
            <person name="Ruckert C."/>
        </authorList>
    </citation>
    <scope>NUCLEOTIDE SEQUENCE</scope>
    <source>
        <strain evidence="7">VKM Ac-1069</strain>
    </source>
</reference>
<dbReference type="GO" id="GO:0005886">
    <property type="term" value="C:plasma membrane"/>
    <property type="evidence" value="ECO:0007669"/>
    <property type="project" value="UniProtKB-SubCell"/>
</dbReference>
<feature type="transmembrane region" description="Helical" evidence="6">
    <location>
        <begin position="40"/>
        <end position="65"/>
    </location>
</feature>
<accession>A0A9W6NVF1</accession>
<keyword evidence="5 6" id="KW-0472">Membrane</keyword>
<dbReference type="PANTHER" id="PTHR30086">
    <property type="entry name" value="ARGININE EXPORTER PROTEIN ARGO"/>
    <property type="match status" value="1"/>
</dbReference>
<evidence type="ECO:0000256" key="1">
    <source>
        <dbReference type="ARBA" id="ARBA00004651"/>
    </source>
</evidence>
<evidence type="ECO:0000256" key="5">
    <source>
        <dbReference type="ARBA" id="ARBA00023136"/>
    </source>
</evidence>
<feature type="transmembrane region" description="Helical" evidence="6">
    <location>
        <begin position="6"/>
        <end position="28"/>
    </location>
</feature>
<evidence type="ECO:0000256" key="6">
    <source>
        <dbReference type="SAM" id="Phobius"/>
    </source>
</evidence>
<feature type="transmembrane region" description="Helical" evidence="6">
    <location>
        <begin position="154"/>
        <end position="177"/>
    </location>
</feature>
<keyword evidence="4 6" id="KW-1133">Transmembrane helix</keyword>
<dbReference type="PIRSF" id="PIRSF006324">
    <property type="entry name" value="LeuE"/>
    <property type="match status" value="1"/>
</dbReference>
<dbReference type="Proteomes" id="UP001143463">
    <property type="component" value="Unassembled WGS sequence"/>
</dbReference>
<dbReference type="EMBL" id="BSFQ01000004">
    <property type="protein sequence ID" value="GLL10451.1"/>
    <property type="molecule type" value="Genomic_DNA"/>
</dbReference>
<evidence type="ECO:0000256" key="4">
    <source>
        <dbReference type="ARBA" id="ARBA00022989"/>
    </source>
</evidence>
<dbReference type="Pfam" id="PF01810">
    <property type="entry name" value="LysE"/>
    <property type="match status" value="1"/>
</dbReference>
<gene>
    <name evidence="7" type="ORF">GCM10017577_15910</name>
</gene>